<feature type="compositionally biased region" description="Gly residues" evidence="1">
    <location>
        <begin position="291"/>
        <end position="301"/>
    </location>
</feature>
<proteinExistence type="predicted"/>
<evidence type="ECO:0000313" key="2">
    <source>
        <dbReference type="EMBL" id="TFY96643.1"/>
    </source>
</evidence>
<comment type="caution">
    <text evidence="2">The sequence shown here is derived from an EMBL/GenBank/DDBJ whole genome shotgun (WGS) entry which is preliminary data.</text>
</comment>
<feature type="compositionally biased region" description="Basic and acidic residues" evidence="1">
    <location>
        <begin position="266"/>
        <end position="285"/>
    </location>
</feature>
<feature type="region of interest" description="Disordered" evidence="1">
    <location>
        <begin position="1"/>
        <end position="26"/>
    </location>
</feature>
<dbReference type="OrthoDB" id="9785812at2"/>
<dbReference type="Proteomes" id="UP000297839">
    <property type="component" value="Unassembled WGS sequence"/>
</dbReference>
<keyword evidence="3" id="KW-1185">Reference proteome</keyword>
<reference evidence="2 3" key="1">
    <citation type="submission" date="2019-03" db="EMBL/GenBank/DDBJ databases">
        <title>Ramlibacter sp. 18x22-1, whole genome shotgun sequence.</title>
        <authorList>
            <person name="Zhang X."/>
            <person name="Feng G."/>
            <person name="Zhu H."/>
        </authorList>
    </citation>
    <scope>NUCLEOTIDE SEQUENCE [LARGE SCALE GENOMIC DNA]</scope>
    <source>
        <strain evidence="2 3">18x22-1</strain>
    </source>
</reference>
<evidence type="ECO:0000256" key="1">
    <source>
        <dbReference type="SAM" id="MobiDB-lite"/>
    </source>
</evidence>
<feature type="region of interest" description="Disordered" evidence="1">
    <location>
        <begin position="266"/>
        <end position="301"/>
    </location>
</feature>
<gene>
    <name evidence="2" type="ORF">EZ216_19840</name>
</gene>
<feature type="region of interest" description="Disordered" evidence="1">
    <location>
        <begin position="225"/>
        <end position="250"/>
    </location>
</feature>
<dbReference type="AlphaFoldDB" id="A0A4Z0BDV1"/>
<accession>A0A4Z0BDV1</accession>
<dbReference type="EMBL" id="SMLK01000010">
    <property type="protein sequence ID" value="TFY96643.1"/>
    <property type="molecule type" value="Genomic_DNA"/>
</dbReference>
<evidence type="ECO:0000313" key="3">
    <source>
        <dbReference type="Proteomes" id="UP000297839"/>
    </source>
</evidence>
<name>A0A4Z0BDV1_9BURK</name>
<protein>
    <submittedName>
        <fullName evidence="2">Uncharacterized protein</fullName>
    </submittedName>
</protein>
<dbReference type="Gene3D" id="3.90.180.10">
    <property type="entry name" value="Medium-chain alcohol dehydrogenases, catalytic domain"/>
    <property type="match status" value="1"/>
</dbReference>
<organism evidence="2 3">
    <name type="scientific">Ramlibacter humi</name>
    <dbReference type="NCBI Taxonomy" id="2530451"/>
    <lineage>
        <taxon>Bacteria</taxon>
        <taxon>Pseudomonadati</taxon>
        <taxon>Pseudomonadota</taxon>
        <taxon>Betaproteobacteria</taxon>
        <taxon>Burkholderiales</taxon>
        <taxon>Comamonadaceae</taxon>
        <taxon>Ramlibacter</taxon>
    </lineage>
</organism>
<dbReference type="Gene3D" id="3.40.50.720">
    <property type="entry name" value="NAD(P)-binding Rossmann-like Domain"/>
    <property type="match status" value="1"/>
</dbReference>
<sequence length="301" mass="32642">MGHAVGPVKGRQHTPASLKHVRPGRTDVLGRPGGRWFHKLPGWRSQRIEPFAQPGLHGRRELLAMPLKSKRLSLHWELMFTRSMFETPDMVRQHELLARVSSLVDEGVLRTTAGESFAASRPPTCNARTRSLKATGPRARWCWKVSEAAGTRAPASAGCLPRRRMRRPAAFDALHAPHRPNLLCPGTGLRGAACGGADCDGAARTHFARRLLGAEALADGVEGLRSGSRARSRRKAERAGAVRPGARPIGERVRSHECEVARFERRRGGPRAHAECPPRSRRAEGRCAAAGGKGGLPGRGG</sequence>